<evidence type="ECO:0000313" key="1">
    <source>
        <dbReference type="EMBL" id="PRH89387.1"/>
    </source>
</evidence>
<dbReference type="OrthoDB" id="122481at2"/>
<name>A0A2S9QJ49_9HYPH</name>
<comment type="caution">
    <text evidence="1">The sequence shown here is derived from an EMBL/GenBank/DDBJ whole genome shotgun (WGS) entry which is preliminary data.</text>
</comment>
<dbReference type="Proteomes" id="UP000237682">
    <property type="component" value="Unassembled WGS sequence"/>
</dbReference>
<proteinExistence type="predicted"/>
<gene>
    <name evidence="1" type="ORF">C5L14_02030</name>
</gene>
<organism evidence="1 2">
    <name type="scientific">Labrys okinawensis</name>
    <dbReference type="NCBI Taxonomy" id="346911"/>
    <lineage>
        <taxon>Bacteria</taxon>
        <taxon>Pseudomonadati</taxon>
        <taxon>Pseudomonadota</taxon>
        <taxon>Alphaproteobacteria</taxon>
        <taxon>Hyphomicrobiales</taxon>
        <taxon>Xanthobacteraceae</taxon>
        <taxon>Labrys</taxon>
    </lineage>
</organism>
<accession>A0A2S9QJ49</accession>
<reference evidence="1 2" key="1">
    <citation type="submission" date="2018-02" db="EMBL/GenBank/DDBJ databases">
        <title>Whole genome sequencing of endophytic bacterium.</title>
        <authorList>
            <person name="Eedara R."/>
            <person name="Podile A.R."/>
        </authorList>
    </citation>
    <scope>NUCLEOTIDE SEQUENCE [LARGE SCALE GENOMIC DNA]</scope>
    <source>
        <strain evidence="1 2">RP1T</strain>
    </source>
</reference>
<keyword evidence="2" id="KW-1185">Reference proteome</keyword>
<dbReference type="AlphaFoldDB" id="A0A2S9QJ49"/>
<protein>
    <submittedName>
        <fullName evidence="1">Uncharacterized protein</fullName>
    </submittedName>
</protein>
<dbReference type="EMBL" id="PUEJ01000001">
    <property type="protein sequence ID" value="PRH89387.1"/>
    <property type="molecule type" value="Genomic_DNA"/>
</dbReference>
<evidence type="ECO:0000313" key="2">
    <source>
        <dbReference type="Proteomes" id="UP000237682"/>
    </source>
</evidence>
<sequence length="167" mass="18249">MLEQRSGHARIDQPADLLDECATFAMKPKTAVGEPVTAPASILHELPGGEELLAWFGGVPRFHDGHLLEIAFFGKGQGLMRIHAWILTDKADDDGHLLAEKHAVVTFALEGVSTIECSDFDMVPGIIFELDVTRVEQGLRFEWSANYGVDGTVTARQARITLEPGKP</sequence>
<dbReference type="RefSeq" id="WP_105860349.1">
    <property type="nucleotide sequence ID" value="NZ_PUEJ01000001.1"/>
</dbReference>